<dbReference type="GO" id="GO:0009279">
    <property type="term" value="C:cell outer membrane"/>
    <property type="evidence" value="ECO:0007669"/>
    <property type="project" value="UniProtKB-SubCell"/>
</dbReference>
<dbReference type="SUPFAM" id="SSF56925">
    <property type="entry name" value="OMPA-like"/>
    <property type="match status" value="1"/>
</dbReference>
<proteinExistence type="inferred from homology"/>
<gene>
    <name evidence="8" type="ORF">B1812_21005</name>
</gene>
<dbReference type="EMBL" id="CP019948">
    <property type="protein sequence ID" value="ARN83142.1"/>
    <property type="molecule type" value="Genomic_DNA"/>
</dbReference>
<evidence type="ECO:0000256" key="6">
    <source>
        <dbReference type="SAM" id="SignalP"/>
    </source>
</evidence>
<evidence type="ECO:0000256" key="1">
    <source>
        <dbReference type="ARBA" id="ARBA00004442"/>
    </source>
</evidence>
<comment type="subcellular location">
    <subcellularLocation>
        <location evidence="1">Cell outer membrane</location>
    </subcellularLocation>
</comment>
<feature type="chain" id="PRO_5012077276" description="Outer membrane protein beta-barrel domain-containing protein" evidence="6">
    <location>
        <begin position="27"/>
        <end position="588"/>
    </location>
</feature>
<accession>A0A1W6MZY3</accession>
<dbReference type="InterPro" id="IPR051692">
    <property type="entry name" value="OMP-like"/>
</dbReference>
<dbReference type="PANTHER" id="PTHR34001:SF3">
    <property type="entry name" value="BLL7405 PROTEIN"/>
    <property type="match status" value="1"/>
</dbReference>
<keyword evidence="2 6" id="KW-0732">Signal</keyword>
<dbReference type="PANTHER" id="PTHR34001">
    <property type="entry name" value="BLL7405 PROTEIN"/>
    <property type="match status" value="1"/>
</dbReference>
<name>A0A1W6MZY3_9HYPH</name>
<dbReference type="KEGG" id="mbry:B1812_21005"/>
<dbReference type="RefSeq" id="WP_085773296.1">
    <property type="nucleotide sequence ID" value="NZ_AP027149.1"/>
</dbReference>
<dbReference type="STRING" id="655015.B1812_21005"/>
<evidence type="ECO:0000313" key="8">
    <source>
        <dbReference type="EMBL" id="ARN83142.1"/>
    </source>
</evidence>
<organism evidence="8 9">
    <name type="scientific">Methylocystis bryophila</name>
    <dbReference type="NCBI Taxonomy" id="655015"/>
    <lineage>
        <taxon>Bacteria</taxon>
        <taxon>Pseudomonadati</taxon>
        <taxon>Pseudomonadota</taxon>
        <taxon>Alphaproteobacteria</taxon>
        <taxon>Hyphomicrobiales</taxon>
        <taxon>Methylocystaceae</taxon>
        <taxon>Methylocystis</taxon>
    </lineage>
</organism>
<keyword evidence="9" id="KW-1185">Reference proteome</keyword>
<comment type="similarity">
    <text evidence="5">Belongs to the Omp25/RopB family.</text>
</comment>
<evidence type="ECO:0000256" key="4">
    <source>
        <dbReference type="ARBA" id="ARBA00023237"/>
    </source>
</evidence>
<keyword evidence="4" id="KW-0998">Cell outer membrane</keyword>
<evidence type="ECO:0000256" key="5">
    <source>
        <dbReference type="ARBA" id="ARBA00038306"/>
    </source>
</evidence>
<keyword evidence="3" id="KW-0472">Membrane</keyword>
<dbReference type="OrthoDB" id="6555107at2"/>
<reference evidence="8 9" key="1">
    <citation type="submission" date="2017-02" db="EMBL/GenBank/DDBJ databases">
        <authorList>
            <person name="Peterson S.W."/>
        </authorList>
    </citation>
    <scope>NUCLEOTIDE SEQUENCE [LARGE SCALE GENOMIC DNA]</scope>
    <source>
        <strain evidence="8 9">S285</strain>
    </source>
</reference>
<dbReference type="InterPro" id="IPR027385">
    <property type="entry name" value="Beta-barrel_OMP"/>
</dbReference>
<dbReference type="Proteomes" id="UP000193978">
    <property type="component" value="Chromosome"/>
</dbReference>
<sequence length="588" mass="61920">MRRRPFPGLILLGATALQLLIPPARAADLPSVKAAPVSAPAFTWTGLYLGMDFGYTWSASPSITALSANLVDRSLLGWGPASALSASGFTGANLDGFLAGGGLGYNWQFHDRFVAGIEADLEGAGVRGGGGLRNIVPNPNIFGLSAAAVTGAKLNRNLEYLSTVRGRLGFAPTPNLLVYATGGLAFGGVSESASFGQNLRPSFFAAGEAKGSAFENRAGWSLGAGLEYALTPALSAKIEYLYYDLGSKTLTNAEISPLAAQSVLGLLPIFLANATNVSTRYDGNIVRAGLNYRLDWSVPAEKTPAGATPLLASPDLARLEAPQLGDWRISLAPYLWALGVNGSMTARGETAGSNLSFIDFLTKTSAFPLNFAGRVEASNGPFGVYGDLVWMQVRASGSTLQLRSPFADVLVAASADGHIKQTMAIGEAGVSYELARWKFLGAASSVTSLDAYAGLRYWRVDLDLQLDAAGAETSRLLGLNQLGARVDARSGALQWVDPVIGLRARHEFAPDQRFEARGDIGGFGAGSAFSWEFYGGYAKDFEFNGLKLTASAGYRALSIDYSRTGSDARQDGIKAILHGPVLSLGLRF</sequence>
<dbReference type="AlphaFoldDB" id="A0A1W6MZY3"/>
<evidence type="ECO:0000259" key="7">
    <source>
        <dbReference type="Pfam" id="PF13505"/>
    </source>
</evidence>
<dbReference type="InterPro" id="IPR011250">
    <property type="entry name" value="OMP/PagP_B-barrel"/>
</dbReference>
<evidence type="ECO:0000256" key="2">
    <source>
        <dbReference type="ARBA" id="ARBA00022729"/>
    </source>
</evidence>
<dbReference type="Gene3D" id="2.40.160.20">
    <property type="match status" value="1"/>
</dbReference>
<feature type="domain" description="Outer membrane protein beta-barrel" evidence="7">
    <location>
        <begin position="38"/>
        <end position="260"/>
    </location>
</feature>
<feature type="signal peptide" evidence="6">
    <location>
        <begin position="1"/>
        <end position="26"/>
    </location>
</feature>
<dbReference type="Pfam" id="PF13505">
    <property type="entry name" value="OMP_b-brl"/>
    <property type="match status" value="1"/>
</dbReference>
<evidence type="ECO:0000256" key="3">
    <source>
        <dbReference type="ARBA" id="ARBA00023136"/>
    </source>
</evidence>
<evidence type="ECO:0000313" key="9">
    <source>
        <dbReference type="Proteomes" id="UP000193978"/>
    </source>
</evidence>
<protein>
    <recommendedName>
        <fullName evidence="7">Outer membrane protein beta-barrel domain-containing protein</fullName>
    </recommendedName>
</protein>